<feature type="transmembrane region" description="Helical" evidence="1">
    <location>
        <begin position="215"/>
        <end position="234"/>
    </location>
</feature>
<protein>
    <submittedName>
        <fullName evidence="2">Zinc transporter</fullName>
    </submittedName>
</protein>
<dbReference type="AlphaFoldDB" id="A0A291M1C7"/>
<keyword evidence="1" id="KW-0812">Transmembrane</keyword>
<feature type="transmembrane region" description="Helical" evidence="1">
    <location>
        <begin position="34"/>
        <end position="52"/>
    </location>
</feature>
<evidence type="ECO:0000256" key="1">
    <source>
        <dbReference type="SAM" id="Phobius"/>
    </source>
</evidence>
<keyword evidence="3" id="KW-1185">Reference proteome</keyword>
<dbReference type="OrthoDB" id="1145132at2"/>
<evidence type="ECO:0000313" key="3">
    <source>
        <dbReference type="Proteomes" id="UP000219050"/>
    </source>
</evidence>
<proteinExistence type="predicted"/>
<keyword evidence="1" id="KW-0472">Membrane</keyword>
<dbReference type="Proteomes" id="UP000219050">
    <property type="component" value="Chromosome"/>
</dbReference>
<gene>
    <name evidence="2" type="ORF">CBW24_12290</name>
</gene>
<feature type="transmembrane region" description="Helical" evidence="1">
    <location>
        <begin position="154"/>
        <end position="176"/>
    </location>
</feature>
<feature type="transmembrane region" description="Helical" evidence="1">
    <location>
        <begin position="107"/>
        <end position="133"/>
    </location>
</feature>
<accession>A0A291M1C7</accession>
<dbReference type="KEGG" id="cmag:CBW24_12290"/>
<dbReference type="EMBL" id="CP021404">
    <property type="protein sequence ID" value="ATI42704.1"/>
    <property type="molecule type" value="Genomic_DNA"/>
</dbReference>
<sequence>MLMTLIVIAVTSASLVLGAMWGLFGRLPRRVEGFLIAMAGGALIVSVMSELVTPAGETLHPFWLTVMVGLGAGLFVWLDTAVERKVGEDSGAGLLLAITVDGIPENLALGVALIGAGPMEVMALAGSIFLSNLPEAAGGARDMREDGMSRKRSLTLWIGTAGLLSLAALIGNVALVNVGDSWLAMIRAFAGGAVAASLATEVFPKAYREEHHGTGIAVALGLIIAHLLGLMGGGGG</sequence>
<feature type="transmembrane region" description="Helical" evidence="1">
    <location>
        <begin position="59"/>
        <end position="78"/>
    </location>
</feature>
<keyword evidence="1" id="KW-1133">Transmembrane helix</keyword>
<organism evidence="2 3">
    <name type="scientific">Pacificitalea manganoxidans</name>
    <dbReference type="NCBI Taxonomy" id="1411902"/>
    <lineage>
        <taxon>Bacteria</taxon>
        <taxon>Pseudomonadati</taxon>
        <taxon>Pseudomonadota</taxon>
        <taxon>Alphaproteobacteria</taxon>
        <taxon>Rhodobacterales</taxon>
        <taxon>Paracoccaceae</taxon>
        <taxon>Pacificitalea</taxon>
    </lineage>
</organism>
<name>A0A291M1C7_9RHOB</name>
<feature type="transmembrane region" description="Helical" evidence="1">
    <location>
        <begin position="182"/>
        <end position="203"/>
    </location>
</feature>
<evidence type="ECO:0000313" key="2">
    <source>
        <dbReference type="EMBL" id="ATI42704.1"/>
    </source>
</evidence>
<reference evidence="2 3" key="1">
    <citation type="submission" date="2017-05" db="EMBL/GenBank/DDBJ databases">
        <title>Comparative genomic and metabolic analysis of manganese-oxidizing mechanisms in Celeribater manganoxidans DY25T: its adaption to the environment of polymetallic nodule.</title>
        <authorList>
            <person name="Wang X."/>
        </authorList>
    </citation>
    <scope>NUCLEOTIDE SEQUENCE [LARGE SCALE GENOMIC DNA]</scope>
    <source>
        <strain evidence="2 3">DY25</strain>
    </source>
</reference>